<evidence type="ECO:0000313" key="2">
    <source>
        <dbReference type="Proteomes" id="UP000887565"/>
    </source>
</evidence>
<organism evidence="2 3">
    <name type="scientific">Romanomermis culicivorax</name>
    <name type="common">Nematode worm</name>
    <dbReference type="NCBI Taxonomy" id="13658"/>
    <lineage>
        <taxon>Eukaryota</taxon>
        <taxon>Metazoa</taxon>
        <taxon>Ecdysozoa</taxon>
        <taxon>Nematoda</taxon>
        <taxon>Enoplea</taxon>
        <taxon>Dorylaimia</taxon>
        <taxon>Mermithida</taxon>
        <taxon>Mermithoidea</taxon>
        <taxon>Mermithidae</taxon>
        <taxon>Romanomermis</taxon>
    </lineage>
</organism>
<sequence length="62" mass="7072">MAPVDVQTPQAPSASAPALEPHGQSIRKPQRYEQAEYRKSHKTRMMDEPRTRRMPPPSTSRT</sequence>
<feature type="compositionally biased region" description="Basic and acidic residues" evidence="1">
    <location>
        <begin position="30"/>
        <end position="51"/>
    </location>
</feature>
<dbReference type="AlphaFoldDB" id="A0A915IVN4"/>
<dbReference type="WBParaSite" id="nRc.2.0.1.t17882-RA">
    <property type="protein sequence ID" value="nRc.2.0.1.t17882-RA"/>
    <property type="gene ID" value="nRc.2.0.1.g17882"/>
</dbReference>
<protein>
    <submittedName>
        <fullName evidence="3">Uncharacterized protein</fullName>
    </submittedName>
</protein>
<proteinExistence type="predicted"/>
<evidence type="ECO:0000256" key="1">
    <source>
        <dbReference type="SAM" id="MobiDB-lite"/>
    </source>
</evidence>
<feature type="region of interest" description="Disordered" evidence="1">
    <location>
        <begin position="1"/>
        <end position="62"/>
    </location>
</feature>
<dbReference type="Proteomes" id="UP000887565">
    <property type="component" value="Unplaced"/>
</dbReference>
<name>A0A915IVN4_ROMCU</name>
<accession>A0A915IVN4</accession>
<keyword evidence="2" id="KW-1185">Reference proteome</keyword>
<reference evidence="3" key="1">
    <citation type="submission" date="2022-11" db="UniProtKB">
        <authorList>
            <consortium name="WormBaseParasite"/>
        </authorList>
    </citation>
    <scope>IDENTIFICATION</scope>
</reference>
<evidence type="ECO:0000313" key="3">
    <source>
        <dbReference type="WBParaSite" id="nRc.2.0.1.t17882-RA"/>
    </source>
</evidence>